<keyword evidence="5" id="KW-0272">Extracellular matrix</keyword>
<keyword evidence="3 8" id="KW-0217">Developmental protein</keyword>
<dbReference type="GO" id="GO:0016055">
    <property type="term" value="P:Wnt signaling pathway"/>
    <property type="evidence" value="ECO:0007669"/>
    <property type="project" value="UniProtKB-KW"/>
</dbReference>
<dbReference type="PANTHER" id="PTHR12027:SF102">
    <property type="entry name" value="PROTEIN WNT"/>
    <property type="match status" value="1"/>
</dbReference>
<keyword evidence="9" id="KW-0732">Signal</keyword>
<proteinExistence type="inferred from homology"/>
<dbReference type="Proteomes" id="UP001608902">
    <property type="component" value="Unassembled WGS sequence"/>
</dbReference>
<comment type="similarity">
    <text evidence="2 8">Belongs to the Wnt family.</text>
</comment>
<evidence type="ECO:0000256" key="5">
    <source>
        <dbReference type="ARBA" id="ARBA00022530"/>
    </source>
</evidence>
<keyword evidence="4" id="KW-0964">Secreted</keyword>
<evidence type="ECO:0000256" key="1">
    <source>
        <dbReference type="ARBA" id="ARBA00004498"/>
    </source>
</evidence>
<evidence type="ECO:0000256" key="9">
    <source>
        <dbReference type="SAM" id="SignalP"/>
    </source>
</evidence>
<feature type="signal peptide" evidence="9">
    <location>
        <begin position="1"/>
        <end position="29"/>
    </location>
</feature>
<sequence>MRSAAESARTSLLILIPILLLTSIPPTDSIKWLALHRITNLWSEPRHCPRSHADRKGYGLVGYQARMCRRISDLMPVIIRASQSTVNVCQKIFADRRWNCSSVLLAPRLKADLLKGTKEQAFVYALSSAAITHHVAKACVSG</sequence>
<comment type="subcellular location">
    <subcellularLocation>
        <location evidence="1 8">Secreted</location>
        <location evidence="1 8">Extracellular space</location>
        <location evidence="1 8">Extracellular matrix</location>
    </subcellularLocation>
</comment>
<evidence type="ECO:0000256" key="2">
    <source>
        <dbReference type="ARBA" id="ARBA00005683"/>
    </source>
</evidence>
<dbReference type="EMBL" id="JBGFUD010006326">
    <property type="protein sequence ID" value="MFH4980935.1"/>
    <property type="molecule type" value="Genomic_DNA"/>
</dbReference>
<comment type="function">
    <text evidence="8">Ligand for members of the frizzled family of seven transmembrane receptors.</text>
</comment>
<dbReference type="Pfam" id="PF00110">
    <property type="entry name" value="wnt"/>
    <property type="match status" value="1"/>
</dbReference>
<organism evidence="10 11">
    <name type="scientific">Gnathostoma spinigerum</name>
    <dbReference type="NCBI Taxonomy" id="75299"/>
    <lineage>
        <taxon>Eukaryota</taxon>
        <taxon>Metazoa</taxon>
        <taxon>Ecdysozoa</taxon>
        <taxon>Nematoda</taxon>
        <taxon>Chromadorea</taxon>
        <taxon>Rhabditida</taxon>
        <taxon>Spirurina</taxon>
        <taxon>Gnathostomatomorpha</taxon>
        <taxon>Gnathostomatoidea</taxon>
        <taxon>Gnathostomatidae</taxon>
        <taxon>Gnathostoma</taxon>
    </lineage>
</organism>
<evidence type="ECO:0000313" key="11">
    <source>
        <dbReference type="Proteomes" id="UP001608902"/>
    </source>
</evidence>
<keyword evidence="11" id="KW-1185">Reference proteome</keyword>
<protein>
    <recommendedName>
        <fullName evidence="8">Protein Wnt</fullName>
    </recommendedName>
</protein>
<dbReference type="PANTHER" id="PTHR12027">
    <property type="entry name" value="WNT RELATED"/>
    <property type="match status" value="1"/>
</dbReference>
<feature type="non-terminal residue" evidence="10">
    <location>
        <position position="142"/>
    </location>
</feature>
<gene>
    <name evidence="10" type="ORF">AB6A40_007644</name>
</gene>
<evidence type="ECO:0000256" key="3">
    <source>
        <dbReference type="ARBA" id="ARBA00022473"/>
    </source>
</evidence>
<evidence type="ECO:0000256" key="7">
    <source>
        <dbReference type="ARBA" id="ARBA00023157"/>
    </source>
</evidence>
<reference evidence="10 11" key="1">
    <citation type="submission" date="2024-08" db="EMBL/GenBank/DDBJ databases">
        <title>Gnathostoma spinigerum genome.</title>
        <authorList>
            <person name="Gonzalez-Bertolin B."/>
            <person name="Monzon S."/>
            <person name="Zaballos A."/>
            <person name="Jimenez P."/>
            <person name="Dekumyoy P."/>
            <person name="Varona S."/>
            <person name="Cuesta I."/>
            <person name="Sumanam S."/>
            <person name="Adisakwattana P."/>
            <person name="Gasser R.B."/>
            <person name="Hernandez-Gonzalez A."/>
            <person name="Young N.D."/>
            <person name="Perteguer M.J."/>
        </authorList>
    </citation>
    <scope>NUCLEOTIDE SEQUENCE [LARGE SCALE GENOMIC DNA]</scope>
    <source>
        <strain evidence="10">AL3</strain>
        <tissue evidence="10">Liver</tissue>
    </source>
</reference>
<evidence type="ECO:0000256" key="4">
    <source>
        <dbReference type="ARBA" id="ARBA00022525"/>
    </source>
</evidence>
<evidence type="ECO:0000256" key="6">
    <source>
        <dbReference type="ARBA" id="ARBA00022687"/>
    </source>
</evidence>
<dbReference type="InterPro" id="IPR005817">
    <property type="entry name" value="Wnt"/>
</dbReference>
<evidence type="ECO:0000256" key="8">
    <source>
        <dbReference type="RuleBase" id="RU003500"/>
    </source>
</evidence>
<evidence type="ECO:0000313" key="10">
    <source>
        <dbReference type="EMBL" id="MFH4980935.1"/>
    </source>
</evidence>
<name>A0ABD6EN23_9BILA</name>
<accession>A0ABD6EN23</accession>
<keyword evidence="6 8" id="KW-0879">Wnt signaling pathway</keyword>
<keyword evidence="7" id="KW-1015">Disulfide bond</keyword>
<dbReference type="AlphaFoldDB" id="A0ABD6EN23"/>
<feature type="chain" id="PRO_5044808250" description="Protein Wnt" evidence="9">
    <location>
        <begin position="30"/>
        <end position="142"/>
    </location>
</feature>
<comment type="caution">
    <text evidence="10">The sequence shown here is derived from an EMBL/GenBank/DDBJ whole genome shotgun (WGS) entry which is preliminary data.</text>
</comment>